<feature type="transmembrane region" description="Helical" evidence="6">
    <location>
        <begin position="293"/>
        <end position="312"/>
    </location>
</feature>
<dbReference type="AlphaFoldDB" id="A0AA40F405"/>
<reference evidence="8" key="1">
    <citation type="submission" date="2023-06" db="EMBL/GenBank/DDBJ databases">
        <title>Genome-scale phylogeny and comparative genomics of the fungal order Sordariales.</title>
        <authorList>
            <consortium name="Lawrence Berkeley National Laboratory"/>
            <person name="Hensen N."/>
            <person name="Bonometti L."/>
            <person name="Westerberg I."/>
            <person name="Brannstrom I.O."/>
            <person name="Guillou S."/>
            <person name="Cros-Aarteil S."/>
            <person name="Calhoun S."/>
            <person name="Haridas S."/>
            <person name="Kuo A."/>
            <person name="Mondo S."/>
            <person name="Pangilinan J."/>
            <person name="Riley R."/>
            <person name="LaButti K."/>
            <person name="Andreopoulos B."/>
            <person name="Lipzen A."/>
            <person name="Chen C."/>
            <person name="Yanf M."/>
            <person name="Daum C."/>
            <person name="Ng V."/>
            <person name="Clum A."/>
            <person name="Steindorff A."/>
            <person name="Ohm R."/>
            <person name="Martin F."/>
            <person name="Silar P."/>
            <person name="Natvig D."/>
            <person name="Lalanne C."/>
            <person name="Gautier V."/>
            <person name="Ament-velasquez S.L."/>
            <person name="Kruys A."/>
            <person name="Hutchinson M.I."/>
            <person name="Powell A.J."/>
            <person name="Barry K."/>
            <person name="Miller A.N."/>
            <person name="Grigoriev I.V."/>
            <person name="Debuchy R."/>
            <person name="Gladieux P."/>
            <person name="Thoren M.H."/>
            <person name="Johannesson H."/>
        </authorList>
    </citation>
    <scope>NUCLEOTIDE SEQUENCE</scope>
    <source>
        <strain evidence="8">SMH3187-1</strain>
    </source>
</reference>
<dbReference type="GO" id="GO:0022857">
    <property type="term" value="F:transmembrane transporter activity"/>
    <property type="evidence" value="ECO:0007669"/>
    <property type="project" value="InterPro"/>
</dbReference>
<dbReference type="Gene3D" id="1.20.1250.20">
    <property type="entry name" value="MFS general substrate transporter like domains"/>
    <property type="match status" value="2"/>
</dbReference>
<feature type="transmembrane region" description="Helical" evidence="6">
    <location>
        <begin position="381"/>
        <end position="403"/>
    </location>
</feature>
<dbReference type="InterPro" id="IPR020846">
    <property type="entry name" value="MFS_dom"/>
</dbReference>
<keyword evidence="2" id="KW-0813">Transport</keyword>
<dbReference type="Proteomes" id="UP001172155">
    <property type="component" value="Unassembled WGS sequence"/>
</dbReference>
<organism evidence="8 9">
    <name type="scientific">Schizothecium vesticola</name>
    <dbReference type="NCBI Taxonomy" id="314040"/>
    <lineage>
        <taxon>Eukaryota</taxon>
        <taxon>Fungi</taxon>
        <taxon>Dikarya</taxon>
        <taxon>Ascomycota</taxon>
        <taxon>Pezizomycotina</taxon>
        <taxon>Sordariomycetes</taxon>
        <taxon>Sordariomycetidae</taxon>
        <taxon>Sordariales</taxon>
        <taxon>Schizotheciaceae</taxon>
        <taxon>Schizothecium</taxon>
    </lineage>
</organism>
<dbReference type="SUPFAM" id="SSF103473">
    <property type="entry name" value="MFS general substrate transporter"/>
    <property type="match status" value="1"/>
</dbReference>
<feature type="domain" description="Major facilitator superfamily (MFS) profile" evidence="7">
    <location>
        <begin position="63"/>
        <end position="505"/>
    </location>
</feature>
<protein>
    <submittedName>
        <fullName evidence="8">Pantothenate transporter</fullName>
    </submittedName>
</protein>
<evidence type="ECO:0000256" key="3">
    <source>
        <dbReference type="ARBA" id="ARBA00022692"/>
    </source>
</evidence>
<evidence type="ECO:0000313" key="8">
    <source>
        <dbReference type="EMBL" id="KAK0750835.1"/>
    </source>
</evidence>
<sequence>MATQRSSTEEIKPGCRVIEKDASNIEAPKPADGNGLFTSQVAVLTPEELHAEKKFRLKIDLIILPLIATVYFLAALDRSDVGNAAVAGMDEDLGMTSSQLSYCIALFYVGFLLFELPGAILLRVLTPPVQLSMALIAWGTATALMTEARNWQTIAGLRVVVGAFEGFVQGAPLYLTFWYKPQELATRGAIFLSMVSIAGSMNGLISYAIQTTMDGRYGRPAWRWIFLIEGIVSVGFGIVLFFLLPNTPERVKRGFTSEEKAIALRRTQEAHNVPHTRPNMRQLVAALKDPKTWFYALFNGCTAMSQAAWSQFLPVIIQLNGYSATQTQLMTMPVYVAAGVSAIAVGYLSDRFRARGLFLAGGFAVTAAGWLVLFVSKNKDLSYAGTFLIGMGSTPTVILEMAWLNDNMAGYTKKASALAFMNMAGHVCAVASSFGFRDGPNYYIGKGLGAGSASFAALMVPVMMLYLARQNAKKLMDKDTLLARELRLKSVEEIYDAHPDFMYSL</sequence>
<feature type="transmembrane region" description="Helical" evidence="6">
    <location>
        <begin position="415"/>
        <end position="436"/>
    </location>
</feature>
<evidence type="ECO:0000256" key="1">
    <source>
        <dbReference type="ARBA" id="ARBA00004141"/>
    </source>
</evidence>
<feature type="transmembrane region" description="Helical" evidence="6">
    <location>
        <begin position="356"/>
        <end position="375"/>
    </location>
</feature>
<feature type="transmembrane region" description="Helical" evidence="6">
    <location>
        <begin position="129"/>
        <end position="148"/>
    </location>
</feature>
<keyword evidence="5 6" id="KW-0472">Membrane</keyword>
<dbReference type="GO" id="GO:0016020">
    <property type="term" value="C:membrane"/>
    <property type="evidence" value="ECO:0007669"/>
    <property type="project" value="UniProtKB-SubCell"/>
</dbReference>
<feature type="transmembrane region" description="Helical" evidence="6">
    <location>
        <begin position="221"/>
        <end position="244"/>
    </location>
</feature>
<dbReference type="EMBL" id="JAUKUD010000002">
    <property type="protein sequence ID" value="KAK0750835.1"/>
    <property type="molecule type" value="Genomic_DNA"/>
</dbReference>
<gene>
    <name evidence="8" type="ORF">B0T18DRAFT_401155</name>
</gene>
<comment type="caution">
    <text evidence="8">The sequence shown here is derived from an EMBL/GenBank/DDBJ whole genome shotgun (WGS) entry which is preliminary data.</text>
</comment>
<proteinExistence type="predicted"/>
<feature type="transmembrane region" description="Helical" evidence="6">
    <location>
        <begin position="448"/>
        <end position="468"/>
    </location>
</feature>
<evidence type="ECO:0000313" key="9">
    <source>
        <dbReference type="Proteomes" id="UP001172155"/>
    </source>
</evidence>
<evidence type="ECO:0000259" key="7">
    <source>
        <dbReference type="PROSITE" id="PS50850"/>
    </source>
</evidence>
<dbReference type="Pfam" id="PF07690">
    <property type="entry name" value="MFS_1"/>
    <property type="match status" value="1"/>
</dbReference>
<dbReference type="InterPro" id="IPR011701">
    <property type="entry name" value="MFS"/>
</dbReference>
<evidence type="ECO:0000256" key="4">
    <source>
        <dbReference type="ARBA" id="ARBA00022989"/>
    </source>
</evidence>
<feature type="transmembrane region" description="Helical" evidence="6">
    <location>
        <begin position="99"/>
        <end position="122"/>
    </location>
</feature>
<keyword evidence="9" id="KW-1185">Reference proteome</keyword>
<feature type="transmembrane region" description="Helical" evidence="6">
    <location>
        <begin position="154"/>
        <end position="177"/>
    </location>
</feature>
<keyword evidence="4 6" id="KW-1133">Transmembrane helix</keyword>
<feature type="transmembrane region" description="Helical" evidence="6">
    <location>
        <begin position="59"/>
        <end position="76"/>
    </location>
</feature>
<feature type="transmembrane region" description="Helical" evidence="6">
    <location>
        <begin position="332"/>
        <end position="349"/>
    </location>
</feature>
<keyword evidence="3 6" id="KW-0812">Transmembrane</keyword>
<dbReference type="PANTHER" id="PTHR43791">
    <property type="entry name" value="PERMEASE-RELATED"/>
    <property type="match status" value="1"/>
</dbReference>
<name>A0AA40F405_9PEZI</name>
<dbReference type="PANTHER" id="PTHR43791:SF36">
    <property type="entry name" value="TRANSPORTER, PUTATIVE (AFU_ORTHOLOGUE AFUA_6G08340)-RELATED"/>
    <property type="match status" value="1"/>
</dbReference>
<evidence type="ECO:0000256" key="6">
    <source>
        <dbReference type="SAM" id="Phobius"/>
    </source>
</evidence>
<dbReference type="InterPro" id="IPR036259">
    <property type="entry name" value="MFS_trans_sf"/>
</dbReference>
<dbReference type="PROSITE" id="PS50850">
    <property type="entry name" value="MFS"/>
    <property type="match status" value="1"/>
</dbReference>
<comment type="subcellular location">
    <subcellularLocation>
        <location evidence="1">Membrane</location>
        <topology evidence="1">Multi-pass membrane protein</topology>
    </subcellularLocation>
</comment>
<evidence type="ECO:0000256" key="2">
    <source>
        <dbReference type="ARBA" id="ARBA00022448"/>
    </source>
</evidence>
<accession>A0AA40F405</accession>
<feature type="transmembrane region" description="Helical" evidence="6">
    <location>
        <begin position="189"/>
        <end position="209"/>
    </location>
</feature>
<evidence type="ECO:0000256" key="5">
    <source>
        <dbReference type="ARBA" id="ARBA00023136"/>
    </source>
</evidence>